<evidence type="ECO:0000313" key="2">
    <source>
        <dbReference type="EMBL" id="RYJ40451.1"/>
    </source>
</evidence>
<feature type="transmembrane region" description="Helical" evidence="1">
    <location>
        <begin position="112"/>
        <end position="132"/>
    </location>
</feature>
<keyword evidence="1" id="KW-1133">Transmembrane helix</keyword>
<dbReference type="Proteomes" id="UP000289775">
    <property type="component" value="Unassembled WGS sequence"/>
</dbReference>
<feature type="transmembrane region" description="Helical" evidence="1">
    <location>
        <begin position="168"/>
        <end position="188"/>
    </location>
</feature>
<feature type="transmembrane region" description="Helical" evidence="1">
    <location>
        <begin position="364"/>
        <end position="384"/>
    </location>
</feature>
<keyword evidence="1" id="KW-0472">Membrane</keyword>
<feature type="transmembrane region" description="Helical" evidence="1">
    <location>
        <begin position="272"/>
        <end position="297"/>
    </location>
</feature>
<feature type="transmembrane region" description="Helical" evidence="1">
    <location>
        <begin position="144"/>
        <end position="162"/>
    </location>
</feature>
<dbReference type="PANTHER" id="PTHR36840:SF1">
    <property type="entry name" value="BLL5714 PROTEIN"/>
    <property type="match status" value="1"/>
</dbReference>
<sequence>MELKKNISIWWGPPKDFNPKQDKRRVSWLELFYDLVYVIAIARITHHLSHNMSFEGFTENICLFSLIFWGWLNGSLHHDLHGNQGLRTRLMMLWQMMIIAALSIAINKTHENYTLVTIIFMIMQLYITYQWWSVGLYDKSHRKYSWPYTTLFLIAFCLMGISLSVSHYWLRLLFPLVLICNYIPPFIAHKLLLRSSQRLDLSSSMFERLGLFTIIIFGELVLGVVNGIGEIETLTFTSWINFAIGISAVFSLWWIFFTFVSSREVKKGLARASLLEILYIPTLIALGFIAAALPAFLAENDFTYNLQQILGFGIAVFLFCIFLIMELLEYPEVFDTLKKPMRFSLLVTSILFFLLSLVQLDISVTWYLALTVFILSVEITYLNYKYYRKLIKEGIDPSEV</sequence>
<dbReference type="Pfam" id="PF06772">
    <property type="entry name" value="LtrA"/>
    <property type="match status" value="1"/>
</dbReference>
<evidence type="ECO:0000256" key="1">
    <source>
        <dbReference type="SAM" id="Phobius"/>
    </source>
</evidence>
<reference evidence="2 3" key="1">
    <citation type="submission" date="2014-12" db="EMBL/GenBank/DDBJ databases">
        <title>Genome sequence of Flavobacterium beibuense RSKm HC5.</title>
        <authorList>
            <person name="Kim J.F."/>
            <person name="Song J.Y."/>
            <person name="Kwak M.-J."/>
            <person name="Lee S.-W."/>
        </authorList>
    </citation>
    <scope>NUCLEOTIDE SEQUENCE [LARGE SCALE GENOMIC DNA]</scope>
    <source>
        <strain evidence="2 3">RSKm HC5</strain>
    </source>
</reference>
<feature type="transmembrane region" description="Helical" evidence="1">
    <location>
        <begin position="209"/>
        <end position="228"/>
    </location>
</feature>
<feature type="transmembrane region" description="Helical" evidence="1">
    <location>
        <begin position="240"/>
        <end position="260"/>
    </location>
</feature>
<keyword evidence="3" id="KW-1185">Reference proteome</keyword>
<dbReference type="RefSeq" id="WP_129752504.1">
    <property type="nucleotide sequence ID" value="NZ_JUIW01000014.1"/>
</dbReference>
<feature type="transmembrane region" description="Helical" evidence="1">
    <location>
        <begin position="88"/>
        <end position="106"/>
    </location>
</feature>
<protein>
    <submittedName>
        <fullName evidence="2">Low temperature requirement A</fullName>
    </submittedName>
</protein>
<dbReference type="OrthoDB" id="9798526at2"/>
<feature type="transmembrane region" description="Helical" evidence="1">
    <location>
        <begin position="26"/>
        <end position="45"/>
    </location>
</feature>
<organism evidence="2 3">
    <name type="scientific">Flavobacterium beibuense</name>
    <dbReference type="NCBI Taxonomy" id="657326"/>
    <lineage>
        <taxon>Bacteria</taxon>
        <taxon>Pseudomonadati</taxon>
        <taxon>Bacteroidota</taxon>
        <taxon>Flavobacteriia</taxon>
        <taxon>Flavobacteriales</taxon>
        <taxon>Flavobacteriaceae</taxon>
        <taxon>Flavobacterium</taxon>
    </lineage>
</organism>
<gene>
    <name evidence="2" type="ORF">NU09_3439</name>
</gene>
<proteinExistence type="predicted"/>
<accession>A0A444W3I0</accession>
<comment type="caution">
    <text evidence="2">The sequence shown here is derived from an EMBL/GenBank/DDBJ whole genome shotgun (WGS) entry which is preliminary data.</text>
</comment>
<keyword evidence="1" id="KW-0812">Transmembrane</keyword>
<dbReference type="InterPro" id="IPR010640">
    <property type="entry name" value="Low_temperature_requirement_A"/>
</dbReference>
<evidence type="ECO:0000313" key="3">
    <source>
        <dbReference type="Proteomes" id="UP000289775"/>
    </source>
</evidence>
<dbReference type="EMBL" id="JUIW01000014">
    <property type="protein sequence ID" value="RYJ40451.1"/>
    <property type="molecule type" value="Genomic_DNA"/>
</dbReference>
<name>A0A444W3I0_9FLAO</name>
<feature type="transmembrane region" description="Helical" evidence="1">
    <location>
        <begin position="309"/>
        <end position="328"/>
    </location>
</feature>
<dbReference type="PANTHER" id="PTHR36840">
    <property type="entry name" value="BLL5714 PROTEIN"/>
    <property type="match status" value="1"/>
</dbReference>
<dbReference type="AlphaFoldDB" id="A0A444W3I0"/>